<gene>
    <name evidence="2" type="ORF">GCM10023321_04220</name>
</gene>
<comment type="caution">
    <text evidence="2">The sequence shown here is derived from an EMBL/GenBank/DDBJ whole genome shotgun (WGS) entry which is preliminary data.</text>
</comment>
<dbReference type="InterPro" id="IPR004323">
    <property type="entry name" value="Ion_tolerance_CutA"/>
</dbReference>
<dbReference type="Gene3D" id="3.30.70.120">
    <property type="match status" value="1"/>
</dbReference>
<dbReference type="PANTHER" id="PTHR23419">
    <property type="entry name" value="DIVALENT CATION TOLERANCE CUTA-RELATED"/>
    <property type="match status" value="1"/>
</dbReference>
<proteinExistence type="inferred from homology"/>
<keyword evidence="3" id="KW-1185">Reference proteome</keyword>
<dbReference type="RefSeq" id="WP_185058680.1">
    <property type="nucleotide sequence ID" value="NZ_BAABJP010000001.1"/>
</dbReference>
<dbReference type="InterPro" id="IPR011322">
    <property type="entry name" value="N-reg_PII-like_a/b"/>
</dbReference>
<dbReference type="Proteomes" id="UP001428817">
    <property type="component" value="Unassembled WGS sequence"/>
</dbReference>
<organism evidence="2 3">
    <name type="scientific">Pseudonocardia eucalypti</name>
    <dbReference type="NCBI Taxonomy" id="648755"/>
    <lineage>
        <taxon>Bacteria</taxon>
        <taxon>Bacillati</taxon>
        <taxon>Actinomycetota</taxon>
        <taxon>Actinomycetes</taxon>
        <taxon>Pseudonocardiales</taxon>
        <taxon>Pseudonocardiaceae</taxon>
        <taxon>Pseudonocardia</taxon>
    </lineage>
</organism>
<name>A0ABP9PFH7_9PSEU</name>
<evidence type="ECO:0000313" key="3">
    <source>
        <dbReference type="Proteomes" id="UP001428817"/>
    </source>
</evidence>
<dbReference type="PANTHER" id="PTHR23419:SF8">
    <property type="entry name" value="FI09726P"/>
    <property type="match status" value="1"/>
</dbReference>
<reference evidence="3" key="1">
    <citation type="journal article" date="2019" name="Int. J. Syst. Evol. Microbiol.">
        <title>The Global Catalogue of Microorganisms (GCM) 10K type strain sequencing project: providing services to taxonomists for standard genome sequencing and annotation.</title>
        <authorList>
            <consortium name="The Broad Institute Genomics Platform"/>
            <consortium name="The Broad Institute Genome Sequencing Center for Infectious Disease"/>
            <person name="Wu L."/>
            <person name="Ma J."/>
        </authorList>
    </citation>
    <scope>NUCLEOTIDE SEQUENCE [LARGE SCALE GENOMIC DNA]</scope>
    <source>
        <strain evidence="3">JCM 18303</strain>
    </source>
</reference>
<protein>
    <submittedName>
        <fullName evidence="2">Divalent-cation tolerance protein CutA</fullName>
    </submittedName>
</protein>
<sequence>MPSEDVPVEVVITAPDHEWMRRLIGTLVRERLCAAGHLQPFETVYRWRGEIFEKAETRGTLYTRASLVQRITERVRQEHPYEVPHVTAVPLTAGNPDYLAWIIAETDDGPAITR</sequence>
<dbReference type="Pfam" id="PF03091">
    <property type="entry name" value="CutA1"/>
    <property type="match status" value="1"/>
</dbReference>
<dbReference type="InterPro" id="IPR015867">
    <property type="entry name" value="N-reg_PII/ATP_PRibTrfase_C"/>
</dbReference>
<evidence type="ECO:0000256" key="1">
    <source>
        <dbReference type="ARBA" id="ARBA00010169"/>
    </source>
</evidence>
<dbReference type="SUPFAM" id="SSF54913">
    <property type="entry name" value="GlnB-like"/>
    <property type="match status" value="1"/>
</dbReference>
<evidence type="ECO:0000313" key="2">
    <source>
        <dbReference type="EMBL" id="GAA5145792.1"/>
    </source>
</evidence>
<comment type="similarity">
    <text evidence="1">Belongs to the CutA family.</text>
</comment>
<dbReference type="EMBL" id="BAABJP010000001">
    <property type="protein sequence ID" value="GAA5145792.1"/>
    <property type="molecule type" value="Genomic_DNA"/>
</dbReference>
<accession>A0ABP9PFH7</accession>